<proteinExistence type="predicted"/>
<name>A0A9W3Z1W4_LACJH</name>
<organism evidence="1 2">
    <name type="scientific">Lactobacillus johnsonii</name>
    <dbReference type="NCBI Taxonomy" id="33959"/>
    <lineage>
        <taxon>Bacteria</taxon>
        <taxon>Bacillati</taxon>
        <taxon>Bacillota</taxon>
        <taxon>Bacilli</taxon>
        <taxon>Lactobacillales</taxon>
        <taxon>Lactobacillaceae</taxon>
        <taxon>Lactobacillus</taxon>
    </lineage>
</organism>
<dbReference type="AlphaFoldDB" id="A0A9W3Z1W4"/>
<reference evidence="1 2" key="1">
    <citation type="submission" date="2018-10" db="EMBL/GenBank/DDBJ databases">
        <title>Complete genome sequencing of Lactobacillus johnsonii ZLJ010.</title>
        <authorList>
            <person name="Zhang W."/>
            <person name="Ji H."/>
            <person name="Wang J."/>
            <person name="Zhang D."/>
            <person name="Liu H."/>
            <person name="Wang S."/>
            <person name="Wang Y."/>
        </authorList>
    </citation>
    <scope>NUCLEOTIDE SEQUENCE [LARGE SCALE GENOMIC DNA]</scope>
    <source>
        <strain evidence="1 2">ZLJ010</strain>
    </source>
</reference>
<dbReference type="Proteomes" id="UP000283758">
    <property type="component" value="Chromosome"/>
</dbReference>
<dbReference type="EMBL" id="CP032680">
    <property type="protein sequence ID" value="AZZ68027.1"/>
    <property type="molecule type" value="Genomic_DNA"/>
</dbReference>
<sequence>MKNQKLIVDSKKIGFPIKIFENQYLEEALKGHFYFGSLEQYADIEKLTKDHVIGDLNEGKIVSKIEANAIWAREVGQKNPIRIDNHHRNNKVTIKYGISRKQLKQIGALCFSFLSLDDFQSFKKEGTKTYFKLKQEALDKVQNFLSLKEKSTMAECSLVLFNPNCFFKVLHDENLSFDWVHYYDHQDPMTLYDNQKLGIPSYFYKSQEYAYQRELRVVSKLSCECKGEVKTIEGLSGKKVSLNYLSRLVLIIEGYEKLD</sequence>
<dbReference type="RefSeq" id="WP_127835964.1">
    <property type="nucleotide sequence ID" value="NZ_CP032680.1"/>
</dbReference>
<evidence type="ECO:0000313" key="1">
    <source>
        <dbReference type="EMBL" id="AZZ68027.1"/>
    </source>
</evidence>
<protein>
    <submittedName>
        <fullName evidence="1">Uncharacterized protein</fullName>
    </submittedName>
</protein>
<accession>A0A9W3Z1W4</accession>
<gene>
    <name evidence="1" type="ORF">D7321_07905</name>
</gene>
<evidence type="ECO:0000313" key="2">
    <source>
        <dbReference type="Proteomes" id="UP000283758"/>
    </source>
</evidence>